<dbReference type="SUPFAM" id="SSF102114">
    <property type="entry name" value="Radical SAM enzymes"/>
    <property type="match status" value="1"/>
</dbReference>
<reference evidence="9 10" key="1">
    <citation type="submission" date="2016-10" db="EMBL/GenBank/DDBJ databases">
        <authorList>
            <person name="de Groot N.N."/>
        </authorList>
    </citation>
    <scope>NUCLEOTIDE SEQUENCE [LARGE SCALE GENOMIC DNA]</scope>
    <source>
        <strain evidence="9 10">AR32</strain>
    </source>
</reference>
<evidence type="ECO:0000256" key="4">
    <source>
        <dbReference type="ARBA" id="ARBA00022723"/>
    </source>
</evidence>
<evidence type="ECO:0000256" key="5">
    <source>
        <dbReference type="ARBA" id="ARBA00023004"/>
    </source>
</evidence>
<dbReference type="PROSITE" id="PS01305">
    <property type="entry name" value="MOAA_NIFB_PQQE"/>
    <property type="match status" value="1"/>
</dbReference>
<evidence type="ECO:0000313" key="9">
    <source>
        <dbReference type="EMBL" id="SEF57105.1"/>
    </source>
</evidence>
<dbReference type="SFLD" id="SFLDG01386">
    <property type="entry name" value="main_SPASM_domain-containing"/>
    <property type="match status" value="1"/>
</dbReference>
<dbReference type="Gene3D" id="3.20.20.70">
    <property type="entry name" value="Aldolase class I"/>
    <property type="match status" value="1"/>
</dbReference>
<sequence length="430" mass="49736">MVLDVLPWPMPLALDITGMKQLIPENIKEYLANTPQITFEITERCNLSCVYCGYGKFYSDKDARYDRMLDTQNAIAFLKYIKSLWDSGYQGAEANILHISFYGGEPLMNMPFIKEVVAYIEKELLAYKKIVFSMTTNALLLPQNLDYLVSKGFRILISLDGDRIGNTYRVFPNGQPAYDYIVKSIDYARNTYPDFFRDNISFNAVLNNCNSVKSIRDFFMENYGKTPSIGEINTSGIREDARELFEKVHKSKVDSEEEAALESKPTCFQDSPEYMRSARYIQTHSPYTYHDYNELLLGRGKSNRMPTGTCLPFAKKVFITVSGKILPCERISHKYALGRIEDGQILLDFKEIADKYNAYYERVNRVCQKCHDYLSCLCCMFYNGQLENEKSVCSFFVNKQMARVNQNSAYSFLRKYPEAYSYIMNKLKIV</sequence>
<dbReference type="CDD" id="cd01335">
    <property type="entry name" value="Radical_SAM"/>
    <property type="match status" value="1"/>
</dbReference>
<keyword evidence="5" id="KW-0408">Iron</keyword>
<feature type="domain" description="Radical SAM core" evidence="8">
    <location>
        <begin position="31"/>
        <end position="257"/>
    </location>
</feature>
<dbReference type="Proteomes" id="UP000236735">
    <property type="component" value="Unassembled WGS sequence"/>
</dbReference>
<dbReference type="InterPro" id="IPR023867">
    <property type="entry name" value="Sulphatase_maturase_rSAM"/>
</dbReference>
<dbReference type="EMBL" id="FNUV01000002">
    <property type="protein sequence ID" value="SEF57105.1"/>
    <property type="molecule type" value="Genomic_DNA"/>
</dbReference>
<dbReference type="PANTHER" id="PTHR43273">
    <property type="entry name" value="ANAEROBIC SULFATASE-MATURATING ENZYME HOMOLOG ASLB-RELATED"/>
    <property type="match status" value="1"/>
</dbReference>
<dbReference type="PROSITE" id="PS51918">
    <property type="entry name" value="RADICAL_SAM"/>
    <property type="match status" value="1"/>
</dbReference>
<evidence type="ECO:0000256" key="2">
    <source>
        <dbReference type="ARBA" id="ARBA00022485"/>
    </source>
</evidence>
<evidence type="ECO:0000259" key="8">
    <source>
        <dbReference type="PROSITE" id="PS51918"/>
    </source>
</evidence>
<dbReference type="SFLD" id="SFLDS00029">
    <property type="entry name" value="Radical_SAM"/>
    <property type="match status" value="1"/>
</dbReference>
<organism evidence="9 10">
    <name type="scientific">Xylanibacter ruminicola</name>
    <name type="common">Prevotella ruminicola</name>
    <dbReference type="NCBI Taxonomy" id="839"/>
    <lineage>
        <taxon>Bacteria</taxon>
        <taxon>Pseudomonadati</taxon>
        <taxon>Bacteroidota</taxon>
        <taxon>Bacteroidia</taxon>
        <taxon>Bacteroidales</taxon>
        <taxon>Prevotellaceae</taxon>
        <taxon>Xylanibacter</taxon>
    </lineage>
</organism>
<dbReference type="GO" id="GO:0046872">
    <property type="term" value="F:metal ion binding"/>
    <property type="evidence" value="ECO:0007669"/>
    <property type="project" value="UniProtKB-KW"/>
</dbReference>
<dbReference type="GO" id="GO:0051539">
    <property type="term" value="F:4 iron, 4 sulfur cluster binding"/>
    <property type="evidence" value="ECO:0007669"/>
    <property type="project" value="UniProtKB-KW"/>
</dbReference>
<evidence type="ECO:0000256" key="3">
    <source>
        <dbReference type="ARBA" id="ARBA00022691"/>
    </source>
</evidence>
<keyword evidence="6" id="KW-0411">Iron-sulfur</keyword>
<dbReference type="AlphaFoldDB" id="A0A1H5T2V7"/>
<dbReference type="PANTHER" id="PTHR43273:SF3">
    <property type="entry name" value="ANAEROBIC SULFATASE-MATURATING ENZYME HOMOLOG ASLB-RELATED"/>
    <property type="match status" value="1"/>
</dbReference>
<evidence type="ECO:0000256" key="6">
    <source>
        <dbReference type="ARBA" id="ARBA00023014"/>
    </source>
</evidence>
<keyword evidence="3" id="KW-0949">S-adenosyl-L-methionine</keyword>
<name>A0A1H5T2V7_XYLRU</name>
<dbReference type="SFLD" id="SFLDG01384">
    <property type="entry name" value="thioether_bond_formation_requi"/>
    <property type="match status" value="1"/>
</dbReference>
<dbReference type="InterPro" id="IPR026407">
    <property type="entry name" value="SAM_GG-Bacter"/>
</dbReference>
<keyword evidence="2" id="KW-0004">4Fe-4S</keyword>
<dbReference type="InterPro" id="IPR000385">
    <property type="entry name" value="MoaA_NifB_PqqE_Fe-S-bd_CS"/>
</dbReference>
<comment type="cofactor">
    <cofactor evidence="1">
        <name>[4Fe-4S] cluster</name>
        <dbReference type="ChEBI" id="CHEBI:49883"/>
    </cofactor>
</comment>
<proteinExistence type="inferred from homology"/>
<accession>A0A1H5T2V7</accession>
<evidence type="ECO:0000256" key="7">
    <source>
        <dbReference type="ARBA" id="ARBA00023601"/>
    </source>
</evidence>
<gene>
    <name evidence="9" type="ORF">SAMN05216354_0837</name>
</gene>
<evidence type="ECO:0000313" key="10">
    <source>
        <dbReference type="Proteomes" id="UP000236735"/>
    </source>
</evidence>
<dbReference type="SFLD" id="SFLDG01067">
    <property type="entry name" value="SPASM/twitch_domain_containing"/>
    <property type="match status" value="1"/>
</dbReference>
<comment type="similarity">
    <text evidence="7">Belongs to the radical SAM superfamily. Anaerobic sulfatase-maturating enzyme family.</text>
</comment>
<evidence type="ECO:0000256" key="1">
    <source>
        <dbReference type="ARBA" id="ARBA00001966"/>
    </source>
</evidence>
<dbReference type="InterPro" id="IPR007197">
    <property type="entry name" value="rSAM"/>
</dbReference>
<dbReference type="Pfam" id="PF04055">
    <property type="entry name" value="Radical_SAM"/>
    <property type="match status" value="1"/>
</dbReference>
<dbReference type="NCBIfam" id="TIGR04148">
    <property type="entry name" value="GG_samocin_CFB"/>
    <property type="match status" value="1"/>
</dbReference>
<protein>
    <recommendedName>
        <fullName evidence="8">Radical SAM core domain-containing protein</fullName>
    </recommendedName>
</protein>
<keyword evidence="4" id="KW-0479">Metal-binding</keyword>
<dbReference type="GO" id="GO:0016491">
    <property type="term" value="F:oxidoreductase activity"/>
    <property type="evidence" value="ECO:0007669"/>
    <property type="project" value="InterPro"/>
</dbReference>
<dbReference type="InterPro" id="IPR013785">
    <property type="entry name" value="Aldolase_TIM"/>
</dbReference>
<dbReference type="InterPro" id="IPR058240">
    <property type="entry name" value="rSAM_sf"/>
</dbReference>